<keyword evidence="4" id="KW-1185">Reference proteome</keyword>
<comment type="caution">
    <text evidence="3">The sequence shown here is derived from an EMBL/GenBank/DDBJ whole genome shotgun (WGS) entry which is preliminary data.</text>
</comment>
<dbReference type="EMBL" id="JBJXVJ010000003">
    <property type="protein sequence ID" value="MFN1218178.1"/>
    <property type="molecule type" value="Genomic_DNA"/>
</dbReference>
<dbReference type="Proteomes" id="UP001634154">
    <property type="component" value="Unassembled WGS sequence"/>
</dbReference>
<dbReference type="PANTHER" id="PTHR31250:SF27">
    <property type="entry name" value="IQ DOMAIN-CONTAINING PROTEIN IQM5"/>
    <property type="match status" value="1"/>
</dbReference>
<evidence type="ECO:0000256" key="1">
    <source>
        <dbReference type="ARBA" id="ARBA00004496"/>
    </source>
</evidence>
<proteinExistence type="predicted"/>
<evidence type="ECO:0000313" key="4">
    <source>
        <dbReference type="Proteomes" id="UP001634154"/>
    </source>
</evidence>
<dbReference type="RefSeq" id="WP_409357215.1">
    <property type="nucleotide sequence ID" value="NZ_JBJXVJ010000003.1"/>
</dbReference>
<organism evidence="3 4">
    <name type="scientific">Chryseobacterium kwangjuense</name>
    <dbReference type="NCBI Taxonomy" id="267125"/>
    <lineage>
        <taxon>Bacteria</taxon>
        <taxon>Pseudomonadati</taxon>
        <taxon>Bacteroidota</taxon>
        <taxon>Flavobacteriia</taxon>
        <taxon>Flavobacteriales</taxon>
        <taxon>Weeksellaceae</taxon>
        <taxon>Chryseobacterium group</taxon>
        <taxon>Chryseobacterium</taxon>
    </lineage>
</organism>
<keyword evidence="2" id="KW-0963">Cytoplasm</keyword>
<name>A0ABW9K4G5_9FLAO</name>
<dbReference type="PANTHER" id="PTHR31250">
    <property type="entry name" value="IQ DOMAIN-CONTAINING PROTEIN IQM3"/>
    <property type="match status" value="1"/>
</dbReference>
<protein>
    <submittedName>
        <fullName evidence="3">Uncharacterized protein</fullName>
    </submittedName>
</protein>
<sequence>MAEHYALPFSKIEKIMETLELREIISKDWRTDDYIKKQLLCNKLKYNNDLSRLRILDYNINDYDGTAEEKYIKDDKENIIYLKTYLNKNKELVDLVQQQCEIKFEINAAEEKISCQLIYFYHRDADKEELRRKKAIILETFSYEEFRNLVMHVGYDDFENYDDYKNYFTGIFKSGFLKAKSAEELKFLYTHTPEFILREMALDNEIVFGHLLALTKLDDTGIFSGWKDGSSALVNVLKAFPDHIFLLNKFRKSPELCNRIYFNLDGASEFDGEMKSNRIIFSTILMQYCLFSHNRPKSGAPTFKIGNEYKVNTEVFGLSGNLLGFRKSDEKTFFLQQQKEVVKRVLIVPKEGDPNAAELTTEDLDEGAEFYPLEMVYFIEQRQSETHNEAEQKDAIVMMVPAIYVKALADAEKWEDINETIRIVADMFGIVFGIGALALSGNPYVLLAAAADLSLALPDLTIQVFREEIAKLPGGEEFLRQWDLIYQVVGSAVAVPQLAVGLSQAVAAFYRGCLSMLKLPQTAEKVRQGLRAMAISVFLDINSGRFERSQLKFLQTSEWVIPSSGFFDSISGIRLENVGAAFIEIANETGKASKQEYMLIYRGLPVAKGNKYIKPYSDLIQKVKQASYSEEKLTSVLEETLDDTWQYFPKESASGNSYTTTNLENIYTVGSKKEFEKGVKYLSEKERETYEIFVQYDKIVNSKGNLLDTRGSISILEDGSPAETEYAIFVMSAEGNIYLSKNYAYGKFHHSTFLAGKPVAAAGEMVVEKGVIKIVTDGSGHYQPPLDMVKTSLLKELGQRSYFGYTNKKENIKFNHGF</sequence>
<gene>
    <name evidence="3" type="ORF">ACKW6Q_14500</name>
</gene>
<dbReference type="InterPro" id="IPR044159">
    <property type="entry name" value="IQM"/>
</dbReference>
<evidence type="ECO:0000313" key="3">
    <source>
        <dbReference type="EMBL" id="MFN1218178.1"/>
    </source>
</evidence>
<accession>A0ABW9K4G5</accession>
<evidence type="ECO:0000256" key="2">
    <source>
        <dbReference type="ARBA" id="ARBA00022490"/>
    </source>
</evidence>
<reference evidence="3 4" key="1">
    <citation type="submission" date="2024-12" db="EMBL/GenBank/DDBJ databases">
        <title>Draft genome sequence of Chryseobacterium kwangjuense AG447.</title>
        <authorList>
            <person name="Cheptsov V.S."/>
            <person name="Belov A."/>
            <person name="Zavarzina A.G."/>
        </authorList>
    </citation>
    <scope>NUCLEOTIDE SEQUENCE [LARGE SCALE GENOMIC DNA]</scope>
    <source>
        <strain evidence="3 4">AG447</strain>
    </source>
</reference>
<comment type="subcellular location">
    <subcellularLocation>
        <location evidence="1">Cytoplasm</location>
    </subcellularLocation>
</comment>